<keyword evidence="3" id="KW-1185">Reference proteome</keyword>
<dbReference type="EMBL" id="CP012752">
    <property type="protein sequence ID" value="ALG10981.1"/>
    <property type="molecule type" value="Genomic_DNA"/>
</dbReference>
<dbReference type="Proteomes" id="UP000063699">
    <property type="component" value="Chromosome"/>
</dbReference>
<name>A0A0N9I064_9PSEU</name>
<gene>
    <name evidence="2" type="ORF">AOZ06_32495</name>
</gene>
<feature type="region of interest" description="Disordered" evidence="1">
    <location>
        <begin position="62"/>
        <end position="83"/>
    </location>
</feature>
<evidence type="ECO:0000313" key="3">
    <source>
        <dbReference type="Proteomes" id="UP000063699"/>
    </source>
</evidence>
<dbReference type="STRING" id="860235.AOZ06_32495"/>
<dbReference type="KEGG" id="kphy:AOZ06_32495"/>
<dbReference type="RefSeq" id="WP_054292883.1">
    <property type="nucleotide sequence ID" value="NZ_CP012752.1"/>
</dbReference>
<proteinExistence type="predicted"/>
<evidence type="ECO:0000256" key="1">
    <source>
        <dbReference type="SAM" id="MobiDB-lite"/>
    </source>
</evidence>
<reference evidence="2 3" key="1">
    <citation type="submission" date="2015-07" db="EMBL/GenBank/DDBJ databases">
        <title>Genome sequencing of Kibdelosporangium phytohabitans.</title>
        <authorList>
            <person name="Qin S."/>
            <person name="Xing K."/>
        </authorList>
    </citation>
    <scope>NUCLEOTIDE SEQUENCE [LARGE SCALE GENOMIC DNA]</scope>
    <source>
        <strain evidence="2 3">KLBMP1111</strain>
    </source>
</reference>
<dbReference type="AlphaFoldDB" id="A0A0N9I064"/>
<organism evidence="2 3">
    <name type="scientific">Kibdelosporangium phytohabitans</name>
    <dbReference type="NCBI Taxonomy" id="860235"/>
    <lineage>
        <taxon>Bacteria</taxon>
        <taxon>Bacillati</taxon>
        <taxon>Actinomycetota</taxon>
        <taxon>Actinomycetes</taxon>
        <taxon>Pseudonocardiales</taxon>
        <taxon>Pseudonocardiaceae</taxon>
        <taxon>Kibdelosporangium</taxon>
    </lineage>
</organism>
<dbReference type="OrthoDB" id="4377479at2"/>
<accession>A0A0N9I064</accession>
<evidence type="ECO:0008006" key="4">
    <source>
        <dbReference type="Google" id="ProtNLM"/>
    </source>
</evidence>
<evidence type="ECO:0000313" key="2">
    <source>
        <dbReference type="EMBL" id="ALG10981.1"/>
    </source>
</evidence>
<feature type="compositionally biased region" description="Basic and acidic residues" evidence="1">
    <location>
        <begin position="73"/>
        <end position="83"/>
    </location>
</feature>
<sequence>MTEPDPRIVDAEIVEEPVPPVPPVTQPQFDYTDGGVPTFDYVRDKIEGKYTTSIGANELAEATPEGKTVEQQMADRDQAGRDKLEEIRRQLRGE</sequence>
<protein>
    <recommendedName>
        <fullName evidence="4">PspA domain-containing protein</fullName>
    </recommendedName>
</protein>